<sequence length="125" mass="14793">MGEDHAAQLRDRHFKIVALFLFVGQREHHQRHALAFPGFMPVRFHRRDLHRLMLERVQAMHVADEELHWHRQRRERYRRDQHAPAGFHVRALAQVPRADATDHETGGDERTQRHSTGCTMPLTIS</sequence>
<dbReference type="AlphaFoldDB" id="A0A9P7BZ60"/>
<evidence type="ECO:0000313" key="3">
    <source>
        <dbReference type="Proteomes" id="UP000717996"/>
    </source>
</evidence>
<proteinExistence type="predicted"/>
<dbReference type="EMBL" id="JAANIT010008597">
    <property type="protein sequence ID" value="KAG1529166.1"/>
    <property type="molecule type" value="Genomic_DNA"/>
</dbReference>
<feature type="compositionally biased region" description="Polar residues" evidence="1">
    <location>
        <begin position="114"/>
        <end position="125"/>
    </location>
</feature>
<feature type="compositionally biased region" description="Basic and acidic residues" evidence="1">
    <location>
        <begin position="99"/>
        <end position="112"/>
    </location>
</feature>
<evidence type="ECO:0000313" key="2">
    <source>
        <dbReference type="EMBL" id="KAG1529166.1"/>
    </source>
</evidence>
<dbReference type="Proteomes" id="UP000717996">
    <property type="component" value="Unassembled WGS sequence"/>
</dbReference>
<feature type="region of interest" description="Disordered" evidence="1">
    <location>
        <begin position="96"/>
        <end position="125"/>
    </location>
</feature>
<reference evidence="2" key="1">
    <citation type="journal article" date="2020" name="Microb. Genom.">
        <title>Genetic diversity of clinical and environmental Mucorales isolates obtained from an investigation of mucormycosis cases among solid organ transplant recipients.</title>
        <authorList>
            <person name="Nguyen M.H."/>
            <person name="Kaul D."/>
            <person name="Muto C."/>
            <person name="Cheng S.J."/>
            <person name="Richter R.A."/>
            <person name="Bruno V.M."/>
            <person name="Liu G."/>
            <person name="Beyhan S."/>
            <person name="Sundermann A.J."/>
            <person name="Mounaud S."/>
            <person name="Pasculle A.W."/>
            <person name="Nierman W.C."/>
            <person name="Driscoll E."/>
            <person name="Cumbie R."/>
            <person name="Clancy C.J."/>
            <person name="Dupont C.L."/>
        </authorList>
    </citation>
    <scope>NUCLEOTIDE SEQUENCE</scope>
    <source>
        <strain evidence="2">GL16</strain>
    </source>
</reference>
<organism evidence="2 3">
    <name type="scientific">Rhizopus oryzae</name>
    <name type="common">Mucormycosis agent</name>
    <name type="synonym">Rhizopus arrhizus var. delemar</name>
    <dbReference type="NCBI Taxonomy" id="64495"/>
    <lineage>
        <taxon>Eukaryota</taxon>
        <taxon>Fungi</taxon>
        <taxon>Fungi incertae sedis</taxon>
        <taxon>Mucoromycota</taxon>
        <taxon>Mucoromycotina</taxon>
        <taxon>Mucoromycetes</taxon>
        <taxon>Mucorales</taxon>
        <taxon>Mucorineae</taxon>
        <taxon>Rhizopodaceae</taxon>
        <taxon>Rhizopus</taxon>
    </lineage>
</organism>
<name>A0A9P7BZ60_RHIOR</name>
<evidence type="ECO:0000256" key="1">
    <source>
        <dbReference type="SAM" id="MobiDB-lite"/>
    </source>
</evidence>
<gene>
    <name evidence="2" type="ORF">G6F51_014233</name>
</gene>
<accession>A0A9P7BZ60</accession>
<protein>
    <submittedName>
        <fullName evidence="2">Uncharacterized protein</fullName>
    </submittedName>
</protein>
<comment type="caution">
    <text evidence="2">The sequence shown here is derived from an EMBL/GenBank/DDBJ whole genome shotgun (WGS) entry which is preliminary data.</text>
</comment>